<dbReference type="AlphaFoldDB" id="A0A7S1J2B8"/>
<gene>
    <name evidence="2" type="ORF">EGYM00392_LOCUS41403</name>
</gene>
<evidence type="ECO:0008006" key="3">
    <source>
        <dbReference type="Google" id="ProtNLM"/>
    </source>
</evidence>
<protein>
    <recommendedName>
        <fullName evidence="3">Pseudouridine synthase RsuA/RluA-like domain-containing protein</fullName>
    </recommendedName>
</protein>
<evidence type="ECO:0000256" key="1">
    <source>
        <dbReference type="ARBA" id="ARBA00010876"/>
    </source>
</evidence>
<dbReference type="SUPFAM" id="SSF55120">
    <property type="entry name" value="Pseudouridine synthase"/>
    <property type="match status" value="1"/>
</dbReference>
<dbReference type="PANTHER" id="PTHR21600">
    <property type="entry name" value="MITOCHONDRIAL RNA PSEUDOURIDINE SYNTHASE"/>
    <property type="match status" value="1"/>
</dbReference>
<comment type="similarity">
    <text evidence="1">Belongs to the pseudouridine synthase RluA family.</text>
</comment>
<dbReference type="CDD" id="cd02869">
    <property type="entry name" value="PseudoU_synth_RluA_like"/>
    <property type="match status" value="1"/>
</dbReference>
<dbReference type="Gene3D" id="3.30.2350.10">
    <property type="entry name" value="Pseudouridine synthase"/>
    <property type="match status" value="1"/>
</dbReference>
<dbReference type="InterPro" id="IPR050188">
    <property type="entry name" value="RluA_PseudoU_synthase"/>
</dbReference>
<name>A0A7S1J2B8_9EUGL</name>
<accession>A0A7S1J2B8</accession>
<evidence type="ECO:0000313" key="2">
    <source>
        <dbReference type="EMBL" id="CAD9030264.1"/>
    </source>
</evidence>
<dbReference type="PANTHER" id="PTHR21600:SF87">
    <property type="entry name" value="RNA PSEUDOURIDYLATE SYNTHASE DOMAIN-CONTAINING PROTEIN 1"/>
    <property type="match status" value="1"/>
</dbReference>
<dbReference type="InterPro" id="IPR020103">
    <property type="entry name" value="PsdUridine_synth_cat_dom_sf"/>
</dbReference>
<dbReference type="GO" id="GO:0000455">
    <property type="term" value="P:enzyme-directed rRNA pseudouridine synthesis"/>
    <property type="evidence" value="ECO:0007669"/>
    <property type="project" value="TreeGrafter"/>
</dbReference>
<proteinExistence type="inferred from homology"/>
<reference evidence="2" key="1">
    <citation type="submission" date="2021-01" db="EMBL/GenBank/DDBJ databases">
        <authorList>
            <person name="Corre E."/>
            <person name="Pelletier E."/>
            <person name="Niang G."/>
            <person name="Scheremetjew M."/>
            <person name="Finn R."/>
            <person name="Kale V."/>
            <person name="Holt S."/>
            <person name="Cochrane G."/>
            <person name="Meng A."/>
            <person name="Brown T."/>
            <person name="Cohen L."/>
        </authorList>
    </citation>
    <scope>NUCLEOTIDE SEQUENCE</scope>
    <source>
        <strain evidence="2">NIES-381</strain>
    </source>
</reference>
<dbReference type="InterPro" id="IPR006145">
    <property type="entry name" value="PsdUridine_synth_RsuA/RluA"/>
</dbReference>
<organism evidence="2">
    <name type="scientific">Eutreptiella gymnastica</name>
    <dbReference type="NCBI Taxonomy" id="73025"/>
    <lineage>
        <taxon>Eukaryota</taxon>
        <taxon>Discoba</taxon>
        <taxon>Euglenozoa</taxon>
        <taxon>Euglenida</taxon>
        <taxon>Spirocuta</taxon>
        <taxon>Euglenophyceae</taxon>
        <taxon>Eutreptiales</taxon>
        <taxon>Eutreptiaceae</taxon>
        <taxon>Eutreptiella</taxon>
    </lineage>
</organism>
<dbReference type="GO" id="GO:0003723">
    <property type="term" value="F:RNA binding"/>
    <property type="evidence" value="ECO:0007669"/>
    <property type="project" value="InterPro"/>
</dbReference>
<dbReference type="EMBL" id="HBGA01111172">
    <property type="protein sequence ID" value="CAD9030264.1"/>
    <property type="molecule type" value="Transcribed_RNA"/>
</dbReference>
<dbReference type="GO" id="GO:0009982">
    <property type="term" value="F:pseudouridine synthase activity"/>
    <property type="evidence" value="ECO:0007669"/>
    <property type="project" value="InterPro"/>
</dbReference>
<sequence length="121" mass="13205">MERRVHKYSCALVVRNPKKKMGTVTGDMAKGRRGSWKLLRSTSSPTPAVTTFVSLPLGTEDGGPPLRLLVLKPKTGKTHQIRVAMKSLGAPVLGDLRYGAALEVEERLYLHACAIRMPALP</sequence>